<evidence type="ECO:0000313" key="2">
    <source>
        <dbReference type="Proteomes" id="UP000295136"/>
    </source>
</evidence>
<dbReference type="Proteomes" id="UP000295136">
    <property type="component" value="Unassembled WGS sequence"/>
</dbReference>
<comment type="caution">
    <text evidence="1">The sequence shown here is derived from an EMBL/GenBank/DDBJ whole genome shotgun (WGS) entry which is preliminary data.</text>
</comment>
<dbReference type="EMBL" id="SMLD01000029">
    <property type="protein sequence ID" value="TDE55625.1"/>
    <property type="molecule type" value="Genomic_DNA"/>
</dbReference>
<proteinExistence type="predicted"/>
<protein>
    <submittedName>
        <fullName evidence="1">Uncharacterized protein</fullName>
    </submittedName>
</protein>
<dbReference type="AlphaFoldDB" id="A0A4R5FSD0"/>
<accession>A0A4R5FSD0</accession>
<reference evidence="1 2" key="1">
    <citation type="submission" date="2019-03" db="EMBL/GenBank/DDBJ databases">
        <title>Draft genome sequences of novel Actinobacteria.</title>
        <authorList>
            <person name="Sahin N."/>
            <person name="Ay H."/>
            <person name="Saygin H."/>
        </authorList>
    </citation>
    <scope>NUCLEOTIDE SEQUENCE [LARGE SCALE GENOMIC DNA]</scope>
    <source>
        <strain evidence="1 2">6K102</strain>
    </source>
</reference>
<keyword evidence="2" id="KW-1185">Reference proteome</keyword>
<name>A0A4R5FSD0_9ACTN</name>
<sequence length="294" mass="32311">MPDADARLHGRYCVWSQGATELGVSWVTRDGDPWDHTSAQVHEEYRKRLVGDLRPRTSPFPMWVKSGSRQMTTTKARVVEKVGDEAHLVDHLSADTKRVELVQVLFRVGNLLVKVEYSTFDRPVSADRLRQGAVSVSRRVARGLGRMSPPEPTPTAPSGTYAEPPVACAVLSDKQLRKLVDTEADAGTSESANCDWEKPNTPGDPQLELRFWAPQRGPAGDGIAQAKEMFAGWKGSEAAALDLADEALAFREGTPQSPGPPVVVFRKANLLARVEARDRHKAEQAARWIVEALS</sequence>
<dbReference type="RefSeq" id="WP_132630675.1">
    <property type="nucleotide sequence ID" value="NZ_SMLD01000029.1"/>
</dbReference>
<organism evidence="1 2">
    <name type="scientific">Nonomuraea mesophila</name>
    <dbReference type="NCBI Taxonomy" id="2530382"/>
    <lineage>
        <taxon>Bacteria</taxon>
        <taxon>Bacillati</taxon>
        <taxon>Actinomycetota</taxon>
        <taxon>Actinomycetes</taxon>
        <taxon>Streptosporangiales</taxon>
        <taxon>Streptosporangiaceae</taxon>
        <taxon>Nonomuraea</taxon>
    </lineage>
</organism>
<evidence type="ECO:0000313" key="1">
    <source>
        <dbReference type="EMBL" id="TDE55625.1"/>
    </source>
</evidence>
<gene>
    <name evidence="1" type="ORF">E1295_13865</name>
</gene>